<protein>
    <submittedName>
        <fullName evidence="1">Uncharacterized protein</fullName>
    </submittedName>
</protein>
<accession>A0ABY7UIR6</accession>
<dbReference type="EMBL" id="CP063194">
    <property type="protein sequence ID" value="WCZ38636.1"/>
    <property type="molecule type" value="Genomic_DNA"/>
</dbReference>
<dbReference type="RefSeq" id="WP_157034502.1">
    <property type="nucleotide sequence ID" value="NZ_CBYN010000080.1"/>
</dbReference>
<dbReference type="Proteomes" id="UP001218071">
    <property type="component" value="Chromosome"/>
</dbReference>
<evidence type="ECO:0000313" key="2">
    <source>
        <dbReference type="Proteomes" id="UP001218071"/>
    </source>
</evidence>
<organism evidence="1 2">
    <name type="scientific">Corynebacterium jeddahense</name>
    <dbReference type="NCBI Taxonomy" id="1414719"/>
    <lineage>
        <taxon>Bacteria</taxon>
        <taxon>Bacillati</taxon>
        <taxon>Actinomycetota</taxon>
        <taxon>Actinomycetes</taxon>
        <taxon>Mycobacteriales</taxon>
        <taxon>Corynebacteriaceae</taxon>
        <taxon>Corynebacterium</taxon>
    </lineage>
</organism>
<keyword evidence="2" id="KW-1185">Reference proteome</keyword>
<proteinExistence type="predicted"/>
<gene>
    <name evidence="1" type="ORF">CJEDD_05125</name>
</gene>
<evidence type="ECO:0000313" key="1">
    <source>
        <dbReference type="EMBL" id="WCZ38636.1"/>
    </source>
</evidence>
<reference evidence="1 2" key="1">
    <citation type="submission" date="2020-10" db="EMBL/GenBank/DDBJ databases">
        <title>Complete genome sequence of Corynebacterium jeddahense DSM 45997, type strain of Corynebacterium jeddahense.</title>
        <authorList>
            <person name="Busche T."/>
            <person name="Kalinowski J."/>
            <person name="Ruckert C."/>
        </authorList>
    </citation>
    <scope>NUCLEOTIDE SEQUENCE [LARGE SCALE GENOMIC DNA]</scope>
    <source>
        <strain evidence="1 2">DSM 45997</strain>
    </source>
</reference>
<sequence>MSHVISPLMFRNVSASPDDPISTWPYEVYAATLQYGNIFDWRIFANEIRRDPWGEVADLMDSVVHELPNLDASQLFFLILGQARGDEAIFTKSLPGRQKGYEAW</sequence>
<name>A0ABY7UIR6_9CORY</name>